<dbReference type="SMART" id="SM01332">
    <property type="entry name" value="Cyclin_C"/>
    <property type="match status" value="1"/>
</dbReference>
<dbReference type="Pfam" id="PF00134">
    <property type="entry name" value="Cyclin_N"/>
    <property type="match status" value="1"/>
</dbReference>
<reference evidence="8" key="1">
    <citation type="journal article" date="2020" name="Fungal Divers.">
        <title>Resolving the Mortierellaceae phylogeny through synthesis of multi-gene phylogenetics and phylogenomics.</title>
        <authorList>
            <person name="Vandepol N."/>
            <person name="Liber J."/>
            <person name="Desiro A."/>
            <person name="Na H."/>
            <person name="Kennedy M."/>
            <person name="Barry K."/>
            <person name="Grigoriev I.V."/>
            <person name="Miller A.N."/>
            <person name="O'Donnell K."/>
            <person name="Stajich J.E."/>
            <person name="Bonito G."/>
        </authorList>
    </citation>
    <scope>NUCLEOTIDE SEQUENCE</scope>
    <source>
        <strain evidence="8">CK1249</strain>
    </source>
</reference>
<dbReference type="EMBL" id="JAAAHY010002049">
    <property type="protein sequence ID" value="KAF9945579.1"/>
    <property type="molecule type" value="Genomic_DNA"/>
</dbReference>
<dbReference type="InterPro" id="IPR004367">
    <property type="entry name" value="Cyclin_C-dom"/>
</dbReference>
<keyword evidence="3" id="KW-0131">Cell cycle</keyword>
<dbReference type="Pfam" id="PF02984">
    <property type="entry name" value="Cyclin_C"/>
    <property type="match status" value="1"/>
</dbReference>
<dbReference type="InterPro" id="IPR039361">
    <property type="entry name" value="Cyclin"/>
</dbReference>
<keyword evidence="9" id="KW-1185">Reference proteome</keyword>
<feature type="compositionally biased region" description="Low complexity" evidence="5">
    <location>
        <begin position="40"/>
        <end position="53"/>
    </location>
</feature>
<dbReference type="InterPro" id="IPR036915">
    <property type="entry name" value="Cyclin-like_sf"/>
</dbReference>
<gene>
    <name evidence="8" type="primary">CLB2</name>
    <name evidence="8" type="ORF">BGZ70_003727</name>
</gene>
<dbReference type="InterPro" id="IPR048258">
    <property type="entry name" value="Cyclins_cyclin-box"/>
</dbReference>
<dbReference type="SMART" id="SM00385">
    <property type="entry name" value="CYCLIN"/>
    <property type="match status" value="2"/>
</dbReference>
<evidence type="ECO:0000313" key="9">
    <source>
        <dbReference type="Proteomes" id="UP000738359"/>
    </source>
</evidence>
<dbReference type="OrthoDB" id="5590282at2759"/>
<protein>
    <submittedName>
        <fullName evidence="8">G2/mitotic-specific cyclin</fullName>
    </submittedName>
</protein>
<comment type="caution">
    <text evidence="8">The sequence shown here is derived from an EMBL/GenBank/DDBJ whole genome shotgun (WGS) entry which is preliminary data.</text>
</comment>
<sequence length="624" mass="71089">ISRPRAPLLIAKRHQNSENIVNAPQPVTYVKDAISAVLPSRGRSTTTAASAPASRKRVLGEKTNTADKENAGSSNAPKPAFSKFRLARPNPLSAASAPTRRDGVANAPAPVKRDTVPDGFIQWQPSAAAPAPAMKEPVFAAPAPAKKEPVFAAPAPVKKEPVFAALAPVKKEPAFAALAPVKKEPIFAGPALIKREPSATASAHAQPQSRRILQEVNQLDQNVSVKQENKHGFIKQEIKQEYIKQEIKQEHIQHEIKQEHILRDIKQEQLHHDIKQEIKREIKREIKSEIKTESTGSRPLPKRALPPIIVGPGWTDERDELARYARWHEEEENKRRKTEELLWEDLDAEDMLDPLMVSEYVVEIFSYMQDLEIETMPDPNYMKMQKDLAWKMRGVLVDWLAEVHNKFKLLPETLFLSVNLIDRFLSCRTVNLVKLQLVGVTALFIASKYEEVMAPSVQNFIYMSDGGFTDQEILEAERYMLTALNFKLCYPSPMNFLRRISKADNYDIHSRTVAKYLMEIPLLDHNFLECVPSMISGAALCLARRMMGQSEWDANLTHYSGYSFHDLVPCMQRMVFYLRKPVKVESFIFRKYSTKRFMKASIFVREWIHSTRNEMNMFGIAPRR</sequence>
<feature type="domain" description="Cyclin-like" evidence="6">
    <location>
        <begin position="398"/>
        <end position="482"/>
    </location>
</feature>
<keyword evidence="1" id="KW-0132">Cell division</keyword>
<dbReference type="AlphaFoldDB" id="A0A9P6ISD6"/>
<dbReference type="SUPFAM" id="SSF47954">
    <property type="entry name" value="Cyclin-like"/>
    <property type="match status" value="2"/>
</dbReference>
<dbReference type="Proteomes" id="UP000738359">
    <property type="component" value="Unassembled WGS sequence"/>
</dbReference>
<keyword evidence="2 4" id="KW-0195">Cyclin</keyword>
<evidence type="ECO:0000313" key="8">
    <source>
        <dbReference type="EMBL" id="KAF9945579.1"/>
    </source>
</evidence>
<evidence type="ECO:0000256" key="4">
    <source>
        <dbReference type="RuleBase" id="RU000383"/>
    </source>
</evidence>
<proteinExistence type="inferred from homology"/>
<dbReference type="FunFam" id="1.10.472.10:FF:000001">
    <property type="entry name" value="G2/mitotic-specific cyclin"/>
    <property type="match status" value="1"/>
</dbReference>
<feature type="region of interest" description="Disordered" evidence="5">
    <location>
        <begin position="38"/>
        <end position="115"/>
    </location>
</feature>
<dbReference type="GO" id="GO:0051301">
    <property type="term" value="P:cell division"/>
    <property type="evidence" value="ECO:0007669"/>
    <property type="project" value="UniProtKB-KW"/>
</dbReference>
<dbReference type="InterPro" id="IPR006671">
    <property type="entry name" value="Cyclin_N"/>
</dbReference>
<dbReference type="Gene3D" id="1.10.472.10">
    <property type="entry name" value="Cyclin-like"/>
    <property type="match status" value="2"/>
</dbReference>
<evidence type="ECO:0000256" key="5">
    <source>
        <dbReference type="SAM" id="MobiDB-lite"/>
    </source>
</evidence>
<dbReference type="InterPro" id="IPR013763">
    <property type="entry name" value="Cyclin-like_dom"/>
</dbReference>
<feature type="compositionally biased region" description="Basic and acidic residues" evidence="5">
    <location>
        <begin position="58"/>
        <end position="70"/>
    </location>
</feature>
<dbReference type="PANTHER" id="PTHR10177">
    <property type="entry name" value="CYCLINS"/>
    <property type="match status" value="1"/>
</dbReference>
<organism evidence="8 9">
    <name type="scientific">Mortierella alpina</name>
    <name type="common">Oleaginous fungus</name>
    <name type="synonym">Mortierella renispora</name>
    <dbReference type="NCBI Taxonomy" id="64518"/>
    <lineage>
        <taxon>Eukaryota</taxon>
        <taxon>Fungi</taxon>
        <taxon>Fungi incertae sedis</taxon>
        <taxon>Mucoromycota</taxon>
        <taxon>Mortierellomycotina</taxon>
        <taxon>Mortierellomycetes</taxon>
        <taxon>Mortierellales</taxon>
        <taxon>Mortierellaceae</taxon>
        <taxon>Mortierella</taxon>
    </lineage>
</organism>
<dbReference type="CDD" id="cd20512">
    <property type="entry name" value="CYCLIN_CLBs_yeast_rpt2"/>
    <property type="match status" value="1"/>
</dbReference>
<comment type="similarity">
    <text evidence="4">Belongs to the cyclin family.</text>
</comment>
<evidence type="ECO:0000256" key="1">
    <source>
        <dbReference type="ARBA" id="ARBA00022618"/>
    </source>
</evidence>
<accession>A0A9P6ISD6</accession>
<feature type="domain" description="Cyclin C-terminal" evidence="7">
    <location>
        <begin position="491"/>
        <end position="606"/>
    </location>
</feature>
<name>A0A9P6ISD6_MORAP</name>
<evidence type="ECO:0000256" key="3">
    <source>
        <dbReference type="ARBA" id="ARBA00023306"/>
    </source>
</evidence>
<dbReference type="PROSITE" id="PS00292">
    <property type="entry name" value="CYCLINS"/>
    <property type="match status" value="1"/>
</dbReference>
<evidence type="ECO:0000256" key="2">
    <source>
        <dbReference type="ARBA" id="ARBA00023127"/>
    </source>
</evidence>
<evidence type="ECO:0000259" key="7">
    <source>
        <dbReference type="SMART" id="SM01332"/>
    </source>
</evidence>
<feature type="non-terminal residue" evidence="8">
    <location>
        <position position="1"/>
    </location>
</feature>
<feature type="domain" description="Cyclin-like" evidence="6">
    <location>
        <begin position="495"/>
        <end position="576"/>
    </location>
</feature>
<evidence type="ECO:0000259" key="6">
    <source>
        <dbReference type="SMART" id="SM00385"/>
    </source>
</evidence>
<dbReference type="CDD" id="cd20568">
    <property type="entry name" value="CYCLIN_CLBs_yeast_rpt1"/>
    <property type="match status" value="1"/>
</dbReference>